<evidence type="ECO:0000313" key="2">
    <source>
        <dbReference type="Proteomes" id="UP000008825"/>
    </source>
</evidence>
<accession>B5E836</accession>
<organism evidence="1 2">
    <name type="scientific">Citrifermentans bemidjiense (strain ATCC BAA-1014 / DSM 16622 / JCM 12645 / Bem)</name>
    <name type="common">Geobacter bemidjiensis</name>
    <dbReference type="NCBI Taxonomy" id="404380"/>
    <lineage>
        <taxon>Bacteria</taxon>
        <taxon>Pseudomonadati</taxon>
        <taxon>Thermodesulfobacteriota</taxon>
        <taxon>Desulfuromonadia</taxon>
        <taxon>Geobacterales</taxon>
        <taxon>Geobacteraceae</taxon>
        <taxon>Citrifermentans</taxon>
    </lineage>
</organism>
<dbReference type="Proteomes" id="UP000008825">
    <property type="component" value="Chromosome"/>
</dbReference>
<dbReference type="HOGENOM" id="CLU_1413360_0_0_7"/>
<sequence>MGTYLYEQTSKKIKVHRHDYGVITINEIKYYCKPYWDLWEGSTPLNEQEKRIAAEYRRKQAVAAKRTPNEYVMLSSKDGTYVVYKWRDDITPPILFSDDDNFGINLLRLGKLGKLSNGHWFFEEDKPKPDAQAQALEQQLKRTYKKYLDSIRESGRVNIFGAAPYLKQAFPDLSDADCKKIIINYVDEEVKP</sequence>
<keyword evidence="2" id="KW-1185">Reference proteome</keyword>
<dbReference type="EMBL" id="CP001124">
    <property type="protein sequence ID" value="ACH40005.1"/>
    <property type="molecule type" value="Genomic_DNA"/>
</dbReference>
<dbReference type="RefSeq" id="WP_012531433.1">
    <property type="nucleotide sequence ID" value="NC_011146.1"/>
</dbReference>
<dbReference type="AlphaFoldDB" id="B5E836"/>
<evidence type="ECO:0000313" key="1">
    <source>
        <dbReference type="EMBL" id="ACH40005.1"/>
    </source>
</evidence>
<protein>
    <submittedName>
        <fullName evidence="1">Uncharacterized protein</fullName>
    </submittedName>
</protein>
<name>B5E836_CITBB</name>
<reference evidence="1 2" key="1">
    <citation type="submission" date="2008-07" db="EMBL/GenBank/DDBJ databases">
        <title>Complete sequence of Geobacter bemidjiensis BEM.</title>
        <authorList>
            <consortium name="US DOE Joint Genome Institute"/>
            <person name="Lucas S."/>
            <person name="Copeland A."/>
            <person name="Lapidus A."/>
            <person name="Glavina del Rio T."/>
            <person name="Dalin E."/>
            <person name="Tice H."/>
            <person name="Bruce D."/>
            <person name="Goodwin L."/>
            <person name="Pitluck S."/>
            <person name="Kiss H."/>
            <person name="Brettin T."/>
            <person name="Detter J.C."/>
            <person name="Han C."/>
            <person name="Kuske C.R."/>
            <person name="Schmutz J."/>
            <person name="Larimer F."/>
            <person name="Land M."/>
            <person name="Hauser L."/>
            <person name="Kyrpides N."/>
            <person name="Lykidis A."/>
            <person name="Lovley D."/>
            <person name="Richardson P."/>
        </authorList>
    </citation>
    <scope>NUCLEOTIDE SEQUENCE [LARGE SCALE GENOMIC DNA]</scope>
    <source>
        <strain evidence="2">ATCC BAA-1014 / DSM 16622 / JCM 12645 / Bem</strain>
    </source>
</reference>
<dbReference type="KEGG" id="gbm:Gbem_3002"/>
<reference evidence="1 2" key="2">
    <citation type="journal article" date="2010" name="BMC Genomics">
        <title>The genome of Geobacter bemidjiensis, exemplar for the subsurface clade of Geobacter species that predominate in Fe(III)-reducing subsurface environments.</title>
        <authorList>
            <person name="Aklujkar M."/>
            <person name="Young N.D."/>
            <person name="Holmes D."/>
            <person name="Chavan M."/>
            <person name="Risso C."/>
            <person name="Kiss H.E."/>
            <person name="Han C.S."/>
            <person name="Land M.L."/>
            <person name="Lovley D.R."/>
        </authorList>
    </citation>
    <scope>NUCLEOTIDE SEQUENCE [LARGE SCALE GENOMIC DNA]</scope>
    <source>
        <strain evidence="2">ATCC BAA-1014 / DSM 16622 / JCM 12645 / Bem</strain>
    </source>
</reference>
<gene>
    <name evidence="1" type="ordered locus">Gbem_3002</name>
</gene>
<proteinExistence type="predicted"/>